<gene>
    <name evidence="7" type="ORF">CIL05_01140</name>
</gene>
<dbReference type="Gene3D" id="3.40.50.12580">
    <property type="match status" value="1"/>
</dbReference>
<evidence type="ECO:0000256" key="6">
    <source>
        <dbReference type="ARBA" id="ARBA00023136"/>
    </source>
</evidence>
<dbReference type="InterPro" id="IPR007554">
    <property type="entry name" value="Glycerophosphate_synth"/>
</dbReference>
<evidence type="ECO:0000256" key="1">
    <source>
        <dbReference type="ARBA" id="ARBA00004202"/>
    </source>
</evidence>
<dbReference type="Gene3D" id="3.40.50.11820">
    <property type="match status" value="1"/>
</dbReference>
<dbReference type="Proteomes" id="UP000218887">
    <property type="component" value="Unassembled WGS sequence"/>
</dbReference>
<dbReference type="AlphaFoldDB" id="A0A2A2IIS6"/>
<dbReference type="OrthoDB" id="9811865at2"/>
<dbReference type="EMBL" id="NPOA01000001">
    <property type="protein sequence ID" value="PAV31288.1"/>
    <property type="molecule type" value="Genomic_DNA"/>
</dbReference>
<keyword evidence="3" id="KW-1003">Cell membrane</keyword>
<dbReference type="GO" id="GO:0019350">
    <property type="term" value="P:teichoic acid biosynthetic process"/>
    <property type="evidence" value="ECO:0007669"/>
    <property type="project" value="UniProtKB-KW"/>
</dbReference>
<comment type="caution">
    <text evidence="7">The sequence shown here is derived from an EMBL/GenBank/DDBJ whole genome shotgun (WGS) entry which is preliminary data.</text>
</comment>
<name>A0A2A2IIS6_9BACI</name>
<dbReference type="InterPro" id="IPR043148">
    <property type="entry name" value="TagF_C"/>
</dbReference>
<dbReference type="InterPro" id="IPR051612">
    <property type="entry name" value="Teichoic_Acid_Biosynth"/>
</dbReference>
<protein>
    <submittedName>
        <fullName evidence="7">CDP-glycerol--glycerophosphate glycerophosphotransferase</fullName>
    </submittedName>
</protein>
<sequence length="391" mass="45027">MAREFGISLYLFAFRILFNTFKLFPQKKKTVGVASFGDNIFYTVCALKEHSNEEIIILKNSSCKYEFDPSIGNIIQFNIRHPIAYLQSIYHLATASTILVDTYFGFLAAIEFKKGTNCIQLWHAAGAIKQFGLLDPSIENRTPKAKDRFQRVYDNFHYCVVGSEEMAIIFKESFGLTDDRIIRTGTPRTDILFDNDERQRIYQDLTEKYPQIKGKKIMLYAPTFRAEQLSNVEFELDIKQLYEQLSDEYVLFVKAHPAVNYTLSDAYQDFAIDVSYVKDTNSLLLAVDLLITDYSSIPFEFAVLEKPMIFFAYDMEEYKIKSGLMPDYENQMPGPVVFSTEAIIRAIKQKVFDKNQIQAFATKWNDYSDGNASLKLAKLLLGIEEKEKVPV</sequence>
<keyword evidence="5" id="KW-0777">Teichoic acid biosynthesis</keyword>
<proteinExistence type="inferred from homology"/>
<accession>A0A2A2IIS6</accession>
<dbReference type="Pfam" id="PF04464">
    <property type="entry name" value="Glyphos_transf"/>
    <property type="match status" value="1"/>
</dbReference>
<evidence type="ECO:0000313" key="8">
    <source>
        <dbReference type="Proteomes" id="UP000218887"/>
    </source>
</evidence>
<dbReference type="SUPFAM" id="SSF53756">
    <property type="entry name" value="UDP-Glycosyltransferase/glycogen phosphorylase"/>
    <property type="match status" value="1"/>
</dbReference>
<comment type="subcellular location">
    <subcellularLocation>
        <location evidence="1">Cell membrane</location>
        <topology evidence="1">Peripheral membrane protein</topology>
    </subcellularLocation>
</comment>
<dbReference type="RefSeq" id="WP_095653659.1">
    <property type="nucleotide sequence ID" value="NZ_NPOA01000001.1"/>
</dbReference>
<keyword evidence="6" id="KW-0472">Membrane</keyword>
<dbReference type="PANTHER" id="PTHR37316">
    <property type="entry name" value="TEICHOIC ACID GLYCEROL-PHOSPHATE PRIMASE"/>
    <property type="match status" value="1"/>
</dbReference>
<comment type="similarity">
    <text evidence="2">Belongs to the CDP-glycerol glycerophosphotransferase family.</text>
</comment>
<evidence type="ECO:0000313" key="7">
    <source>
        <dbReference type="EMBL" id="PAV31288.1"/>
    </source>
</evidence>
<evidence type="ECO:0000256" key="5">
    <source>
        <dbReference type="ARBA" id="ARBA00022944"/>
    </source>
</evidence>
<evidence type="ECO:0000256" key="2">
    <source>
        <dbReference type="ARBA" id="ARBA00010488"/>
    </source>
</evidence>
<evidence type="ECO:0000256" key="3">
    <source>
        <dbReference type="ARBA" id="ARBA00022475"/>
    </source>
</evidence>
<reference evidence="7 8" key="1">
    <citation type="submission" date="2017-08" db="EMBL/GenBank/DDBJ databases">
        <title>Virgibacillus indicus sp. nov. and Virgibacillus profoundi sp. nov, two moderately halophilic bacteria isolated from marine sediment by using the Microfluidic Streak Plate.</title>
        <authorList>
            <person name="Xu B."/>
            <person name="Hu B."/>
            <person name="Wang J."/>
            <person name="Zhu Y."/>
            <person name="Huang L."/>
            <person name="Du W."/>
            <person name="Huang Y."/>
        </authorList>
    </citation>
    <scope>NUCLEOTIDE SEQUENCE [LARGE SCALE GENOMIC DNA]</scope>
    <source>
        <strain evidence="7 8">IO3-P3-H5</strain>
    </source>
</reference>
<dbReference type="GO" id="GO:0047355">
    <property type="term" value="F:CDP-glycerol glycerophosphotransferase activity"/>
    <property type="evidence" value="ECO:0007669"/>
    <property type="project" value="InterPro"/>
</dbReference>
<keyword evidence="4 7" id="KW-0808">Transferase</keyword>
<keyword evidence="8" id="KW-1185">Reference proteome</keyword>
<dbReference type="GO" id="GO:0005886">
    <property type="term" value="C:plasma membrane"/>
    <property type="evidence" value="ECO:0007669"/>
    <property type="project" value="UniProtKB-SubCell"/>
</dbReference>
<organism evidence="7 8">
    <name type="scientific">Virgibacillus profundi</name>
    <dbReference type="NCBI Taxonomy" id="2024555"/>
    <lineage>
        <taxon>Bacteria</taxon>
        <taxon>Bacillati</taxon>
        <taxon>Bacillota</taxon>
        <taxon>Bacilli</taxon>
        <taxon>Bacillales</taxon>
        <taxon>Bacillaceae</taxon>
        <taxon>Virgibacillus</taxon>
    </lineage>
</organism>
<dbReference type="PANTHER" id="PTHR37316:SF1">
    <property type="entry name" value="TEICHOIC ACID GLYCEROL-PHOSPHATE PRIMASE"/>
    <property type="match status" value="1"/>
</dbReference>
<dbReference type="InterPro" id="IPR043149">
    <property type="entry name" value="TagF_N"/>
</dbReference>
<evidence type="ECO:0000256" key="4">
    <source>
        <dbReference type="ARBA" id="ARBA00022679"/>
    </source>
</evidence>